<proteinExistence type="predicted"/>
<sequence>MAKKIFFCEGDMKISIAQMQVHEGDVEKNFETSLGMIEKACSADSRIVLFPELFLSGFDYPNLQNLSKKMPEYINKLLEKSADIAICGTFLENINDEIFNTFYCLYEKKVMLKYSKVKLFEVTKEDDYFCPGNKNQENTFDLFGIKFGVCICFELRFPEILRKAALKGAEVLLVSAIWPVERLNAWRKLSAARAIENQAFVATCNANDKSGKWICAGHSSVYDPNGTLLSSAYNQTTIKTISIDPEYAKNVREKFPSLIKAYDLNCAGG</sequence>
<dbReference type="Pfam" id="PF00795">
    <property type="entry name" value="CN_hydrolase"/>
    <property type="match status" value="1"/>
</dbReference>
<dbReference type="PANTHER" id="PTHR23088:SF27">
    <property type="entry name" value="DEAMINATED GLUTATHIONE AMIDASE"/>
    <property type="match status" value="1"/>
</dbReference>
<accession>A0A1X4XXL5</accession>
<evidence type="ECO:0000259" key="1">
    <source>
        <dbReference type="PROSITE" id="PS50263"/>
    </source>
</evidence>
<dbReference type="EMBL" id="MDSU01000018">
    <property type="protein sequence ID" value="OSS42279.1"/>
    <property type="molecule type" value="Genomic_DNA"/>
</dbReference>
<dbReference type="PANTHER" id="PTHR23088">
    <property type="entry name" value="NITRILASE-RELATED"/>
    <property type="match status" value="1"/>
</dbReference>
<feature type="domain" description="CN hydrolase" evidence="1">
    <location>
        <begin position="12"/>
        <end position="245"/>
    </location>
</feature>
<comment type="caution">
    <text evidence="2">The sequence shown here is derived from an EMBL/GenBank/DDBJ whole genome shotgun (WGS) entry which is preliminary data.</text>
</comment>
<dbReference type="GO" id="GO:0004040">
    <property type="term" value="F:amidase activity"/>
    <property type="evidence" value="ECO:0007669"/>
    <property type="project" value="UniProtKB-EC"/>
</dbReference>
<dbReference type="EC" id="3.5.1.4" evidence="2"/>
<dbReference type="STRING" id="1562698.DESAMIL20_1832"/>
<gene>
    <name evidence="2" type="ORF">DESAMIL20_1832</name>
</gene>
<name>A0A1X4XXL5_9BACT</name>
<dbReference type="Proteomes" id="UP000194141">
    <property type="component" value="Unassembled WGS sequence"/>
</dbReference>
<keyword evidence="3" id="KW-1185">Reference proteome</keyword>
<evidence type="ECO:0000313" key="2">
    <source>
        <dbReference type="EMBL" id="OSS42279.1"/>
    </source>
</evidence>
<dbReference type="PROSITE" id="PS50263">
    <property type="entry name" value="CN_HYDROLASE"/>
    <property type="match status" value="1"/>
</dbReference>
<dbReference type="InterPro" id="IPR003010">
    <property type="entry name" value="C-N_Hydrolase"/>
</dbReference>
<evidence type="ECO:0000313" key="3">
    <source>
        <dbReference type="Proteomes" id="UP000194141"/>
    </source>
</evidence>
<protein>
    <submittedName>
        <fullName evidence="2">Aliphatic amidase AmiE</fullName>
        <ecNumber evidence="2">3.5.1.4</ecNumber>
    </submittedName>
</protein>
<keyword evidence="2" id="KW-0378">Hydrolase</keyword>
<dbReference type="SUPFAM" id="SSF56317">
    <property type="entry name" value="Carbon-nitrogen hydrolase"/>
    <property type="match status" value="1"/>
</dbReference>
<reference evidence="2 3" key="1">
    <citation type="journal article" date="2017" name="Front. Microbiol.">
        <title>Genome Sequence of Desulfurella amilsii Strain TR1 and Comparative Genomics of Desulfurellaceae Family.</title>
        <authorList>
            <person name="Florentino A.P."/>
            <person name="Stams A.J."/>
            <person name="Sanchez-Andrea I."/>
        </authorList>
    </citation>
    <scope>NUCLEOTIDE SEQUENCE [LARGE SCALE GENOMIC DNA]</scope>
    <source>
        <strain evidence="2 3">TR1</strain>
    </source>
</reference>
<dbReference type="Gene3D" id="3.60.110.10">
    <property type="entry name" value="Carbon-nitrogen hydrolase"/>
    <property type="match status" value="1"/>
</dbReference>
<organism evidence="2 3">
    <name type="scientific">Desulfurella amilsii</name>
    <dbReference type="NCBI Taxonomy" id="1562698"/>
    <lineage>
        <taxon>Bacteria</taxon>
        <taxon>Pseudomonadati</taxon>
        <taxon>Campylobacterota</taxon>
        <taxon>Desulfurellia</taxon>
        <taxon>Desulfurellales</taxon>
        <taxon>Desulfurellaceae</taxon>
        <taxon>Desulfurella</taxon>
    </lineage>
</organism>
<dbReference type="AlphaFoldDB" id="A0A1X4XXL5"/>
<dbReference type="InterPro" id="IPR036526">
    <property type="entry name" value="C-N_Hydrolase_sf"/>
</dbReference>